<organism evidence="2 3">
    <name type="scientific">Algoriphagus jejuensis</name>
    <dbReference type="NCBI Taxonomy" id="419934"/>
    <lineage>
        <taxon>Bacteria</taxon>
        <taxon>Pseudomonadati</taxon>
        <taxon>Bacteroidota</taxon>
        <taxon>Cytophagia</taxon>
        <taxon>Cytophagales</taxon>
        <taxon>Cyclobacteriaceae</taxon>
        <taxon>Algoriphagus</taxon>
    </lineage>
</organism>
<feature type="transmembrane region" description="Helical" evidence="1">
    <location>
        <begin position="28"/>
        <end position="45"/>
    </location>
</feature>
<accession>A0ABP3YI39</accession>
<evidence type="ECO:0000256" key="1">
    <source>
        <dbReference type="SAM" id="Phobius"/>
    </source>
</evidence>
<reference evidence="3" key="1">
    <citation type="journal article" date="2019" name="Int. J. Syst. Evol. Microbiol.">
        <title>The Global Catalogue of Microorganisms (GCM) 10K type strain sequencing project: providing services to taxonomists for standard genome sequencing and annotation.</title>
        <authorList>
            <consortium name="The Broad Institute Genomics Platform"/>
            <consortium name="The Broad Institute Genome Sequencing Center for Infectious Disease"/>
            <person name="Wu L."/>
            <person name="Ma J."/>
        </authorList>
    </citation>
    <scope>NUCLEOTIDE SEQUENCE [LARGE SCALE GENOMIC DNA]</scope>
    <source>
        <strain evidence="3">JCM 16112</strain>
    </source>
</reference>
<evidence type="ECO:0000313" key="3">
    <source>
        <dbReference type="Proteomes" id="UP001500469"/>
    </source>
</evidence>
<protein>
    <submittedName>
        <fullName evidence="2">Uncharacterized protein</fullName>
    </submittedName>
</protein>
<gene>
    <name evidence="2" type="ORF">GCM10009119_42330</name>
</gene>
<keyword evidence="1" id="KW-0812">Transmembrane</keyword>
<dbReference type="EMBL" id="BAAAFI010000049">
    <property type="protein sequence ID" value="GAA0881263.1"/>
    <property type="molecule type" value="Genomic_DNA"/>
</dbReference>
<name>A0ABP3YI39_9BACT</name>
<proteinExistence type="predicted"/>
<sequence length="52" mass="5448">MLLPMMKGPAGTYTIPLGGSIEDAGRDAAANAIAVMLIAIILRGFNKSFIVR</sequence>
<keyword evidence="3" id="KW-1185">Reference proteome</keyword>
<evidence type="ECO:0000313" key="2">
    <source>
        <dbReference type="EMBL" id="GAA0881263.1"/>
    </source>
</evidence>
<keyword evidence="1" id="KW-1133">Transmembrane helix</keyword>
<comment type="caution">
    <text evidence="2">The sequence shown here is derived from an EMBL/GenBank/DDBJ whole genome shotgun (WGS) entry which is preliminary data.</text>
</comment>
<dbReference type="Proteomes" id="UP001500469">
    <property type="component" value="Unassembled WGS sequence"/>
</dbReference>
<keyword evidence="1" id="KW-0472">Membrane</keyword>